<evidence type="ECO:0000313" key="5">
    <source>
        <dbReference type="Proteomes" id="UP001224392"/>
    </source>
</evidence>
<keyword evidence="5" id="KW-1185">Reference proteome</keyword>
<evidence type="ECO:0000259" key="3">
    <source>
        <dbReference type="Pfam" id="PF22055"/>
    </source>
</evidence>
<comment type="caution">
    <text evidence="4">The sequence shown here is derived from an EMBL/GenBank/DDBJ whole genome shotgun (WGS) entry which is preliminary data.</text>
</comment>
<name>A0ABQ6M0Z7_9GAMM</name>
<feature type="coiled-coil region" evidence="1">
    <location>
        <begin position="5"/>
        <end position="32"/>
    </location>
</feature>
<dbReference type="InterPro" id="IPR035616">
    <property type="entry name" value="MvaT_DBD"/>
</dbReference>
<dbReference type="RefSeq" id="WP_285764591.1">
    <property type="nucleotide sequence ID" value="NZ_BSYJ01000004.1"/>
</dbReference>
<gene>
    <name evidence="4" type="ORF">MNKW57_23020</name>
</gene>
<accession>A0ABQ6M0Z7</accession>
<evidence type="ECO:0000256" key="2">
    <source>
        <dbReference type="SAM" id="MobiDB-lite"/>
    </source>
</evidence>
<evidence type="ECO:0000256" key="1">
    <source>
        <dbReference type="SAM" id="Coils"/>
    </source>
</evidence>
<feature type="region of interest" description="Disordered" evidence="2">
    <location>
        <begin position="97"/>
        <end position="120"/>
    </location>
</feature>
<keyword evidence="1" id="KW-0175">Coiled coil</keyword>
<dbReference type="Pfam" id="PF22055">
    <property type="entry name" value="MvaT_DBD"/>
    <property type="match status" value="1"/>
</dbReference>
<feature type="domain" description="MvaT DNA-binding" evidence="3">
    <location>
        <begin position="124"/>
        <end position="158"/>
    </location>
</feature>
<dbReference type="Proteomes" id="UP001224392">
    <property type="component" value="Unassembled WGS sequence"/>
</dbReference>
<evidence type="ECO:0000313" key="4">
    <source>
        <dbReference type="EMBL" id="GMG87981.1"/>
    </source>
</evidence>
<dbReference type="EMBL" id="BSYJ01000004">
    <property type="protein sequence ID" value="GMG87981.1"/>
    <property type="molecule type" value="Genomic_DNA"/>
</dbReference>
<organism evidence="4 5">
    <name type="scientific">Biformimicrobium ophioploci</name>
    <dbReference type="NCBI Taxonomy" id="3036711"/>
    <lineage>
        <taxon>Bacteria</taxon>
        <taxon>Pseudomonadati</taxon>
        <taxon>Pseudomonadota</taxon>
        <taxon>Gammaproteobacteria</taxon>
        <taxon>Cellvibrionales</taxon>
        <taxon>Microbulbiferaceae</taxon>
        <taxon>Biformimicrobium</taxon>
    </lineage>
</organism>
<reference evidence="4 5" key="1">
    <citation type="submission" date="2023-04" db="EMBL/GenBank/DDBJ databases">
        <title>Marinobulbifer ophiurae gen. nov., sp. Nov., isolate from tissue of brittle star Ophioplocus japonicus.</title>
        <authorList>
            <person name="Kawano K."/>
            <person name="Sawayama S."/>
            <person name="Nakagawa S."/>
        </authorList>
    </citation>
    <scope>NUCLEOTIDE SEQUENCE [LARGE SCALE GENOMIC DNA]</scope>
    <source>
        <strain evidence="4 5">NKW57</strain>
    </source>
</reference>
<protein>
    <recommendedName>
        <fullName evidence="3">MvaT DNA-binding domain-containing protein</fullName>
    </recommendedName>
</protein>
<proteinExistence type="predicted"/>
<sequence length="164" mass="18871">MQLDFDNIEQQIAEHKAKIEFLEEQKQKAELRKQGLIAFDKALVNLAAEYKMEEHEFYDARGGDIVEWLLGQLNNAEAPEYISTLKARVARVVKREEGGAPKRVSKANGKAAKAPEPKLEVGSYRNPYTKNVIEKKKRNPKELNEWVEKYGLKIVQGWKFKPES</sequence>